<accession>A0A174INZ1</accession>
<keyword evidence="1" id="KW-0547">Nucleotide-binding</keyword>
<protein>
    <submittedName>
        <fullName evidence="7">Viral (Superfamily 1) RNA helicase</fullName>
    </submittedName>
</protein>
<keyword evidence="5" id="KW-0175">Coiled coil</keyword>
<dbReference type="AlphaFoldDB" id="A0A174INZ1"/>
<evidence type="ECO:0000256" key="2">
    <source>
        <dbReference type="ARBA" id="ARBA00022801"/>
    </source>
</evidence>
<evidence type="ECO:0000256" key="3">
    <source>
        <dbReference type="ARBA" id="ARBA00022806"/>
    </source>
</evidence>
<dbReference type="EMBL" id="CZAL01000003">
    <property type="protein sequence ID" value="CUO89034.1"/>
    <property type="molecule type" value="Genomic_DNA"/>
</dbReference>
<evidence type="ECO:0000313" key="8">
    <source>
        <dbReference type="Proteomes" id="UP000095709"/>
    </source>
</evidence>
<evidence type="ECO:0000256" key="5">
    <source>
        <dbReference type="SAM" id="Coils"/>
    </source>
</evidence>
<feature type="coiled-coil region" evidence="5">
    <location>
        <begin position="481"/>
        <end position="589"/>
    </location>
</feature>
<dbReference type="GO" id="GO:0016787">
    <property type="term" value="F:hydrolase activity"/>
    <property type="evidence" value="ECO:0007669"/>
    <property type="project" value="UniProtKB-KW"/>
</dbReference>
<evidence type="ECO:0000256" key="4">
    <source>
        <dbReference type="ARBA" id="ARBA00022840"/>
    </source>
</evidence>
<dbReference type="InterPro" id="IPR041679">
    <property type="entry name" value="DNA2/NAM7-like_C"/>
</dbReference>
<evidence type="ECO:0000256" key="1">
    <source>
        <dbReference type="ARBA" id="ARBA00022741"/>
    </source>
</evidence>
<dbReference type="GO" id="GO:0005524">
    <property type="term" value="F:ATP binding"/>
    <property type="evidence" value="ECO:0007669"/>
    <property type="project" value="UniProtKB-KW"/>
</dbReference>
<dbReference type="GO" id="GO:0043139">
    <property type="term" value="F:5'-3' DNA helicase activity"/>
    <property type="evidence" value="ECO:0007669"/>
    <property type="project" value="TreeGrafter"/>
</dbReference>
<keyword evidence="4" id="KW-0067">ATP-binding</keyword>
<dbReference type="SUPFAM" id="SSF52540">
    <property type="entry name" value="P-loop containing nucleoside triphosphate hydrolases"/>
    <property type="match status" value="1"/>
</dbReference>
<dbReference type="PANTHER" id="PTHR43788">
    <property type="entry name" value="DNA2/NAM7 HELICASE FAMILY MEMBER"/>
    <property type="match status" value="1"/>
</dbReference>
<evidence type="ECO:0000313" key="7">
    <source>
        <dbReference type="EMBL" id="CUO89034.1"/>
    </source>
</evidence>
<reference evidence="7 8" key="1">
    <citation type="submission" date="2015-09" db="EMBL/GenBank/DDBJ databases">
        <authorList>
            <consortium name="Pathogen Informatics"/>
        </authorList>
    </citation>
    <scope>NUCLEOTIDE SEQUENCE [LARGE SCALE GENOMIC DNA]</scope>
    <source>
        <strain evidence="7 8">2789STDY5834885</strain>
    </source>
</reference>
<dbReference type="Pfam" id="PF13087">
    <property type="entry name" value="AAA_12"/>
    <property type="match status" value="1"/>
</dbReference>
<dbReference type="InterPro" id="IPR050534">
    <property type="entry name" value="Coronavir_polyprotein_1ab"/>
</dbReference>
<dbReference type="Proteomes" id="UP000095709">
    <property type="component" value="Unassembled WGS sequence"/>
</dbReference>
<sequence length="1141" mass="132304">MIEKNKILESWIMVEHLSEGDIGLNDKAILTLNDLQEQDFYSLFLHKIEKKKWNRRQKGGVVVYFDIFKFQEVVDILHAEYGLESTDEDIRFGDKFSFALYFDKNLNFLEDMTFFTESAYIRKFKKVPYEKEFREFEKDFKNQLAQDFDETAGDSAKFNAAMQKELLQHEVDIINCRMKILGNIETEATNLHSFFIDDLEKAKKIETVNLNAYLYGNKKERMNLDSKKDSVNFHPHLFEQILQPKNYPLGRFPSNTTYALSLMQQVAVNLSIGFDNNQMRSVNGPPGTGKTTLLKDIFAQLVVQQAYSIAKLSDHFIKGTEKTIYFNHASIGEIPKHIIENNIVVASSNNGAVQNIVNELPLSKEIDNFLIDELKEADYFCEISNAKVSVEWLEDENGKKREELVKESVPGEEKFWGVFSLEGGKANNMSNILTNMKHIHKYLEEDYLPNQGIYKQFLSHYEEVKAIRTKRQEFADSVRMYQEYTQKMEQVRGSYQEKLEKKEHELCVELKKLAENKQECGQQLEQLHLSLKEVQNRAEAVRKNMDSMNQCLQVHKEQRPCFFAGKKKKEEYRSRLNEITDQLVKLNDEDIECREQEKKINENIHLRQTRLSKSNEKQEKLKQEFNSWKTVETGKISNLEKRVREYENIKNDSKTEPLNMNQEYEDLQISNPWFDEAYRVAQSKLFVMALRVRKQFLYENRKNVKAAIIVWDQQEKYLDRKHVIEAAWNWINMTIPVISSTFASFSRMCKNLGAETLGHLFIDEAGQALPQAAVGAIYRSRHVMVVGDPLQIKPVLTLDSNTLYMLGEHFGVTEKYLSASASAQILADAASQYGFYRKQDKAEDSWVGIPLWVHRRCRYPMFTISNMISYDGFMVQGMEKYGKADWFDVGGMANNKYVEEQGEFLLHKLKEMIDKNPKILDKKEKDVVYVITPFSNVAYQLSQKLRKIHFTRYDEQGKPTNVGTVHTFQGKEAPIVFFVLGADRQSSGAARWAVTEANIMNVAATRAKEEFYIISDRKLYLGLGCDVATDTDRIIREYKNQYLVDDHAHKNELRMQVDETRTLIIDADFRRITGTVKYVGKGTESFYAYVVGADGKEYSITESIYSKTESAIEVIQKGKKISFIPGEGNKKLFATEVKIDV</sequence>
<gene>
    <name evidence="7" type="ORF">ERS852498_00733</name>
</gene>
<organism evidence="7 8">
    <name type="scientific">Fusicatenibacter saccharivorans</name>
    <dbReference type="NCBI Taxonomy" id="1150298"/>
    <lineage>
        <taxon>Bacteria</taxon>
        <taxon>Bacillati</taxon>
        <taxon>Bacillota</taxon>
        <taxon>Clostridia</taxon>
        <taxon>Lachnospirales</taxon>
        <taxon>Lachnospiraceae</taxon>
        <taxon>Fusicatenibacter</taxon>
    </lineage>
</organism>
<dbReference type="InterPro" id="IPR027417">
    <property type="entry name" value="P-loop_NTPase"/>
</dbReference>
<feature type="domain" description="DNA2/NAM7 helicase-like C-terminal" evidence="6">
    <location>
        <begin position="897"/>
        <end position="1017"/>
    </location>
</feature>
<dbReference type="PANTHER" id="PTHR43788:SF8">
    <property type="entry name" value="DNA-BINDING PROTEIN SMUBP-2"/>
    <property type="match status" value="1"/>
</dbReference>
<keyword evidence="2" id="KW-0378">Hydrolase</keyword>
<proteinExistence type="predicted"/>
<name>A0A174INZ1_9FIRM</name>
<keyword evidence="3 7" id="KW-0347">Helicase</keyword>
<evidence type="ECO:0000259" key="6">
    <source>
        <dbReference type="Pfam" id="PF13087"/>
    </source>
</evidence>
<dbReference type="Gene3D" id="3.40.50.300">
    <property type="entry name" value="P-loop containing nucleotide triphosphate hydrolases"/>
    <property type="match status" value="3"/>
</dbReference>